<comment type="caution">
    <text evidence="1">The sequence shown here is derived from an EMBL/GenBank/DDBJ whole genome shotgun (WGS) entry which is preliminary data.</text>
</comment>
<sequence>MKNIEKLSELIKKNKEVQKIVEKRNLKDGSPIEESIIFTQGLAAGFGLTITKSEIEEYLTKAILVTKNNDRSLTNLPKEFLDIKVGVINKSTHMCQSCVLTSTLVNDEIFEKIRKL</sequence>
<reference evidence="1 2" key="1">
    <citation type="submission" date="2024-09" db="EMBL/GenBank/DDBJ databases">
        <authorList>
            <person name="Sun Q."/>
            <person name="Mori K."/>
        </authorList>
    </citation>
    <scope>NUCLEOTIDE SEQUENCE [LARGE SCALE GENOMIC DNA]</scope>
    <source>
        <strain evidence="1 2">CECT 8622</strain>
    </source>
</reference>
<proteinExistence type="predicted"/>
<protein>
    <submittedName>
        <fullName evidence="1">Uncharacterized protein</fullName>
    </submittedName>
</protein>
<gene>
    <name evidence="1" type="ORF">ACFFU9_13730</name>
</gene>
<accession>A0ABV5FEB9</accession>
<organism evidence="1 2">
    <name type="scientific">Mariniflexile ostreae</name>
    <dbReference type="NCBI Taxonomy" id="1520892"/>
    <lineage>
        <taxon>Bacteria</taxon>
        <taxon>Pseudomonadati</taxon>
        <taxon>Bacteroidota</taxon>
        <taxon>Flavobacteriia</taxon>
        <taxon>Flavobacteriales</taxon>
        <taxon>Flavobacteriaceae</taxon>
        <taxon>Mariniflexile</taxon>
    </lineage>
</organism>
<dbReference type="EMBL" id="JBHMFC010000095">
    <property type="protein sequence ID" value="MFB9057802.1"/>
    <property type="molecule type" value="Genomic_DNA"/>
</dbReference>
<name>A0ABV5FEB9_9FLAO</name>
<evidence type="ECO:0000313" key="1">
    <source>
        <dbReference type="EMBL" id="MFB9057802.1"/>
    </source>
</evidence>
<dbReference type="Proteomes" id="UP001589585">
    <property type="component" value="Unassembled WGS sequence"/>
</dbReference>
<evidence type="ECO:0000313" key="2">
    <source>
        <dbReference type="Proteomes" id="UP001589585"/>
    </source>
</evidence>
<keyword evidence="2" id="KW-1185">Reference proteome</keyword>
<dbReference type="RefSeq" id="WP_379862055.1">
    <property type="nucleotide sequence ID" value="NZ_JBHMFC010000095.1"/>
</dbReference>